<evidence type="ECO:0000259" key="12">
    <source>
        <dbReference type="PROSITE" id="PS50056"/>
    </source>
</evidence>
<evidence type="ECO:0000256" key="1">
    <source>
        <dbReference type="ARBA" id="ARBA00009580"/>
    </source>
</evidence>
<keyword evidence="6" id="KW-1015">Disulfide bond</keyword>
<dbReference type="InterPro" id="IPR000001">
    <property type="entry name" value="Kringle"/>
</dbReference>
<dbReference type="EMBL" id="JAZGQO010000008">
    <property type="protein sequence ID" value="KAK6179737.1"/>
    <property type="molecule type" value="Genomic_DNA"/>
</dbReference>
<dbReference type="InterPro" id="IPR038178">
    <property type="entry name" value="Kringle_sf"/>
</dbReference>
<dbReference type="PROSITE" id="PS50056">
    <property type="entry name" value="TYR_PHOSPHATASE_2"/>
    <property type="match status" value="2"/>
</dbReference>
<dbReference type="SMART" id="SM00404">
    <property type="entry name" value="PTPc_motif"/>
    <property type="match status" value="2"/>
</dbReference>
<keyword evidence="10" id="KW-0732">Signal</keyword>
<dbReference type="Pfam" id="PF00102">
    <property type="entry name" value="Y_phosphatase"/>
    <property type="match status" value="2"/>
</dbReference>
<sequence>MAESLTVKGLILILLTISTESSQTCPKGRFGWKCRFFCQCADNKECDVVTGACPSGCQSNKYGINCQYNNTCLYDRRGVNYTGSLNEITPNVTCLNWTKVIDSSAHNNFNIDDFPDNDVNHNYCRNPGDKDFTDLPWCYVEKKDGSITYKKCDSLKVCECPNYLYGASCLKECHCKNISEICDKEIGTCESGCAPGWIGTLCDIPCPKGYYGINCEKQCGHCLNDNCHSETGRCLDKCKSGYYGTKCTKVCPGKYYGPNCMNDCGHCGDNDTCDHVTGACFRSCEPGYTGQQDGCHEQCPANYYGIMCKQPCGLCKYGVTCHHVSGICENGCQSGSLGKHCNKSCETGWYGENCSFTCGNCKLGKPCNRITGQCSQGCAEGFIGYRCAEVLQVNLKSSVVGGVVAAVVVFIIILILIILFLRNRRRKRMNIAKPFSKDGIQEEELQIQGMETCQLLADSRLGDDQTVLSEHVDNQINEDIISEPIYMNVNNTKRQSSPVMLSQLYDYIKKNKENNFYGFKREFEELPVGLLACCEVSRRPDNRAKNRYGNIVAYDHSRVVLEPIPGEPNTDYVNANYMDGYSRKKAFIASQGPNKTMIRDFWRMVWQLKISKIVMLTNLVEACKRKCEQYWPEEGSIKYGEVTVKIVHTKKYTDYIIRTFEISKEEISKIVKQFHFTTWSDHGAPTYPTTLLAFRRKVLMYNTDSTAPILCHCSAGIGRTGTYIALDYLLDQAQREDFVDVLYIAQVMRTNRVNMIQTWEQYVFVYDAVLEAVKSGNTTISRSAFRTVYQDMCTATNEGDKTELEKQYNVLQLLSPNIEKDECSAALTQENILKNRFKNILPANRCRPFLYTPVDDCNDYINAVFLPGHTQKDHFIITQMPLPNTVADFWRMLYDYNSDTVVMLNEFERNDSSCALYWPVEYGYSEEYGQLSVELLSSSEVDPDVTMHLCQLSHKGKGEERAVKQFLFKSWPDYQTTPNSTTSLLRLHKLVTESLKQNGKGPVTIHCMNGASKSGLFSAICIILERLDIDHEVDVYQSMKQIRMNRPQFIENIEQFQFCYQAVMEYIDSQ</sequence>
<dbReference type="InterPro" id="IPR003595">
    <property type="entry name" value="Tyr_Pase_cat"/>
</dbReference>
<dbReference type="Gene3D" id="3.90.190.10">
    <property type="entry name" value="Protein tyrosine phosphatase superfamily"/>
    <property type="match status" value="2"/>
</dbReference>
<dbReference type="PANTHER" id="PTHR19134:SF562">
    <property type="entry name" value="PROTEIN-TYROSINE-PHOSPHATASE"/>
    <property type="match status" value="1"/>
</dbReference>
<dbReference type="SUPFAM" id="SSF57184">
    <property type="entry name" value="Growth factor receptor domain"/>
    <property type="match status" value="1"/>
</dbReference>
<evidence type="ECO:0000313" key="15">
    <source>
        <dbReference type="Proteomes" id="UP001347796"/>
    </source>
</evidence>
<dbReference type="PROSITE" id="PS50055">
    <property type="entry name" value="TYR_PHOSPHATASE_PTP"/>
    <property type="match status" value="2"/>
</dbReference>
<evidence type="ECO:0000256" key="9">
    <source>
        <dbReference type="SAM" id="Phobius"/>
    </source>
</evidence>
<comment type="catalytic activity">
    <reaction evidence="7">
        <text>O-phospho-L-tyrosyl-[protein] + H2O = L-tyrosyl-[protein] + phosphate</text>
        <dbReference type="Rhea" id="RHEA:10684"/>
        <dbReference type="Rhea" id="RHEA-COMP:10136"/>
        <dbReference type="Rhea" id="RHEA-COMP:20101"/>
        <dbReference type="ChEBI" id="CHEBI:15377"/>
        <dbReference type="ChEBI" id="CHEBI:43474"/>
        <dbReference type="ChEBI" id="CHEBI:46858"/>
        <dbReference type="ChEBI" id="CHEBI:61978"/>
        <dbReference type="EC" id="3.1.3.48"/>
    </reaction>
</comment>
<dbReference type="Proteomes" id="UP001347796">
    <property type="component" value="Unassembled WGS sequence"/>
</dbReference>
<dbReference type="PROSITE" id="PS50070">
    <property type="entry name" value="KRINGLE_2"/>
    <property type="match status" value="1"/>
</dbReference>
<keyword evidence="5" id="KW-0904">Protein phosphatase</keyword>
<evidence type="ECO:0000256" key="5">
    <source>
        <dbReference type="ARBA" id="ARBA00022912"/>
    </source>
</evidence>
<evidence type="ECO:0000256" key="8">
    <source>
        <dbReference type="PROSITE-ProRule" id="PRU00121"/>
    </source>
</evidence>
<dbReference type="FunFam" id="3.90.190.10:FF:000102">
    <property type="entry name" value="Receptor-type tyrosine-protein phosphatase"/>
    <property type="match status" value="1"/>
</dbReference>
<dbReference type="FunFam" id="3.90.190.10:FF:000062">
    <property type="entry name" value="Receptor-type tyrosine-protein phosphatase kappa"/>
    <property type="match status" value="1"/>
</dbReference>
<name>A0AAN8JMP9_PATCE</name>
<keyword evidence="4" id="KW-0378">Hydrolase</keyword>
<dbReference type="SUPFAM" id="SSF57440">
    <property type="entry name" value="Kringle-like"/>
    <property type="match status" value="1"/>
</dbReference>
<evidence type="ECO:0000256" key="2">
    <source>
        <dbReference type="ARBA" id="ARBA00013064"/>
    </source>
</evidence>
<feature type="transmembrane region" description="Helical" evidence="9">
    <location>
        <begin position="399"/>
        <end position="421"/>
    </location>
</feature>
<dbReference type="InterPro" id="IPR013806">
    <property type="entry name" value="Kringle-like"/>
</dbReference>
<keyword evidence="9" id="KW-0472">Membrane</keyword>
<accession>A0AAN8JMP9</accession>
<dbReference type="PRINTS" id="PR00700">
    <property type="entry name" value="PRTYPHPHTASE"/>
</dbReference>
<evidence type="ECO:0000256" key="7">
    <source>
        <dbReference type="ARBA" id="ARBA00051722"/>
    </source>
</evidence>
<comment type="similarity">
    <text evidence="1">Belongs to the protein-tyrosine phosphatase family.</text>
</comment>
<dbReference type="SMART" id="SM00130">
    <property type="entry name" value="KR"/>
    <property type="match status" value="1"/>
</dbReference>
<keyword evidence="3 8" id="KW-0420">Kringle</keyword>
<reference evidence="14 15" key="1">
    <citation type="submission" date="2024-01" db="EMBL/GenBank/DDBJ databases">
        <title>The genome of the rayed Mediterranean limpet Patella caerulea (Linnaeus, 1758).</title>
        <authorList>
            <person name="Anh-Thu Weber A."/>
            <person name="Halstead-Nussloch G."/>
        </authorList>
    </citation>
    <scope>NUCLEOTIDE SEQUENCE [LARGE SCALE GENOMIC DNA]</scope>
    <source>
        <strain evidence="14">AATW-2023a</strain>
        <tissue evidence="14">Whole specimen</tissue>
    </source>
</reference>
<dbReference type="Gene3D" id="2.40.20.10">
    <property type="entry name" value="Plasminogen Kringle 4"/>
    <property type="match status" value="1"/>
</dbReference>
<dbReference type="SMART" id="SM00194">
    <property type="entry name" value="PTPc"/>
    <property type="match status" value="2"/>
</dbReference>
<feature type="domain" description="Tyrosine-protein phosphatase" evidence="11">
    <location>
        <begin position="519"/>
        <end position="772"/>
    </location>
</feature>
<evidence type="ECO:0000259" key="13">
    <source>
        <dbReference type="PROSITE" id="PS50070"/>
    </source>
</evidence>
<feature type="domain" description="Tyrosine specific protein phosphatases" evidence="12">
    <location>
        <begin position="982"/>
        <end position="1057"/>
    </location>
</feature>
<dbReference type="InterPro" id="IPR009030">
    <property type="entry name" value="Growth_fac_rcpt_cys_sf"/>
</dbReference>
<dbReference type="InterPro" id="IPR050348">
    <property type="entry name" value="Protein-Tyr_Phosphatase"/>
</dbReference>
<evidence type="ECO:0000313" key="14">
    <source>
        <dbReference type="EMBL" id="KAK6179737.1"/>
    </source>
</evidence>
<keyword evidence="15" id="KW-1185">Reference proteome</keyword>
<feature type="signal peptide" evidence="10">
    <location>
        <begin position="1"/>
        <end position="21"/>
    </location>
</feature>
<dbReference type="Gene3D" id="2.170.300.10">
    <property type="entry name" value="Tie2 ligand-binding domain superfamily"/>
    <property type="match status" value="1"/>
</dbReference>
<feature type="domain" description="Tyrosine specific protein phosphatases" evidence="12">
    <location>
        <begin position="689"/>
        <end position="763"/>
    </location>
</feature>
<proteinExistence type="inferred from homology"/>
<dbReference type="InterPro" id="IPR029021">
    <property type="entry name" value="Prot-tyrosine_phosphatase-like"/>
</dbReference>
<dbReference type="EC" id="3.1.3.48" evidence="2"/>
<gene>
    <name evidence="14" type="ORF">SNE40_012030</name>
</gene>
<keyword evidence="9" id="KW-1133">Transmembrane helix</keyword>
<feature type="domain" description="Tyrosine-protein phosphatase" evidence="11">
    <location>
        <begin position="804"/>
        <end position="1066"/>
    </location>
</feature>
<evidence type="ECO:0000256" key="6">
    <source>
        <dbReference type="ARBA" id="ARBA00023157"/>
    </source>
</evidence>
<evidence type="ECO:0000259" key="11">
    <source>
        <dbReference type="PROSITE" id="PS50055"/>
    </source>
</evidence>
<evidence type="ECO:0000256" key="4">
    <source>
        <dbReference type="ARBA" id="ARBA00022801"/>
    </source>
</evidence>
<organism evidence="14 15">
    <name type="scientific">Patella caerulea</name>
    <name type="common">Rayed Mediterranean limpet</name>
    <dbReference type="NCBI Taxonomy" id="87958"/>
    <lineage>
        <taxon>Eukaryota</taxon>
        <taxon>Metazoa</taxon>
        <taxon>Spiralia</taxon>
        <taxon>Lophotrochozoa</taxon>
        <taxon>Mollusca</taxon>
        <taxon>Gastropoda</taxon>
        <taxon>Patellogastropoda</taxon>
        <taxon>Patelloidea</taxon>
        <taxon>Patellidae</taxon>
        <taxon>Patella</taxon>
    </lineage>
</organism>
<comment type="caution">
    <text evidence="8">Lacks conserved residue(s) required for the propagation of feature annotation.</text>
</comment>
<dbReference type="GO" id="GO:0004725">
    <property type="term" value="F:protein tyrosine phosphatase activity"/>
    <property type="evidence" value="ECO:0007669"/>
    <property type="project" value="UniProtKB-EC"/>
</dbReference>
<dbReference type="AlphaFoldDB" id="A0AAN8JMP9"/>
<comment type="caution">
    <text evidence="14">The sequence shown here is derived from an EMBL/GenBank/DDBJ whole genome shotgun (WGS) entry which is preliminary data.</text>
</comment>
<dbReference type="InterPro" id="IPR000242">
    <property type="entry name" value="PTP_cat"/>
</dbReference>
<protein>
    <recommendedName>
        <fullName evidence="2">protein-tyrosine-phosphatase</fullName>
        <ecNumber evidence="2">3.1.3.48</ecNumber>
    </recommendedName>
</protein>
<feature type="chain" id="PRO_5043018137" description="protein-tyrosine-phosphatase" evidence="10">
    <location>
        <begin position="22"/>
        <end position="1070"/>
    </location>
</feature>
<evidence type="ECO:0000256" key="3">
    <source>
        <dbReference type="ARBA" id="ARBA00022572"/>
    </source>
</evidence>
<feature type="domain" description="Kringle" evidence="13">
    <location>
        <begin position="74"/>
        <end position="158"/>
    </location>
</feature>
<evidence type="ECO:0000256" key="10">
    <source>
        <dbReference type="SAM" id="SignalP"/>
    </source>
</evidence>
<keyword evidence="9" id="KW-0812">Transmembrane</keyword>
<dbReference type="InterPro" id="IPR000387">
    <property type="entry name" value="Tyr_Pase_dom"/>
</dbReference>
<dbReference type="PANTHER" id="PTHR19134">
    <property type="entry name" value="RECEPTOR-TYPE TYROSINE-PROTEIN PHOSPHATASE"/>
    <property type="match status" value="1"/>
</dbReference>
<dbReference type="SUPFAM" id="SSF52799">
    <property type="entry name" value="(Phosphotyrosine protein) phosphatases II"/>
    <property type="match status" value="2"/>
</dbReference>